<dbReference type="PROSITE" id="PS51900">
    <property type="entry name" value="CB"/>
    <property type="match status" value="1"/>
</dbReference>
<evidence type="ECO:0000313" key="12">
    <source>
        <dbReference type="EMBL" id="QDU67913.1"/>
    </source>
</evidence>
<proteinExistence type="inferred from homology"/>
<dbReference type="NCBIfam" id="NF001399">
    <property type="entry name" value="PRK00283.1"/>
    <property type="match status" value="1"/>
</dbReference>
<dbReference type="KEGG" id="pbap:Pla133_30020"/>
<protein>
    <recommendedName>
        <fullName evidence="9">Tyrosine recombinase XerC</fullName>
    </recommendedName>
</protein>
<evidence type="ECO:0000256" key="1">
    <source>
        <dbReference type="ARBA" id="ARBA00004496"/>
    </source>
</evidence>
<feature type="active site" evidence="9">
    <location>
        <position position="284"/>
    </location>
</feature>
<dbReference type="PROSITE" id="PS51898">
    <property type="entry name" value="TYR_RECOMBINASE"/>
    <property type="match status" value="1"/>
</dbReference>
<feature type="domain" description="Tyr recombinase" evidence="10">
    <location>
        <begin position="123"/>
        <end position="306"/>
    </location>
</feature>
<feature type="active site" description="O-(3'-phospho-DNA)-tyrosine intermediate" evidence="9">
    <location>
        <position position="293"/>
    </location>
</feature>
<dbReference type="InterPro" id="IPR004107">
    <property type="entry name" value="Integrase_SAM-like_N"/>
</dbReference>
<evidence type="ECO:0000256" key="2">
    <source>
        <dbReference type="ARBA" id="ARBA00022490"/>
    </source>
</evidence>
<evidence type="ECO:0000259" key="11">
    <source>
        <dbReference type="PROSITE" id="PS51900"/>
    </source>
</evidence>
<comment type="function">
    <text evidence="9">Site-specific tyrosine recombinase, which acts by catalyzing the cutting and rejoining of the recombining DNA molecules. The XerC-XerD complex is essential to convert dimers of the bacterial chromosome into monomers to permit their segregation at cell division. It also contributes to the segregational stability of plasmids.</text>
</comment>
<evidence type="ECO:0000256" key="5">
    <source>
        <dbReference type="ARBA" id="ARBA00022908"/>
    </source>
</evidence>
<dbReference type="GO" id="GO:0003677">
    <property type="term" value="F:DNA binding"/>
    <property type="evidence" value="ECO:0007669"/>
    <property type="project" value="UniProtKB-UniRule"/>
</dbReference>
<dbReference type="RefSeq" id="WP_419191550.1">
    <property type="nucleotide sequence ID" value="NZ_CP036287.1"/>
</dbReference>
<reference evidence="12 13" key="1">
    <citation type="submission" date="2019-02" db="EMBL/GenBank/DDBJ databases">
        <title>Deep-cultivation of Planctomycetes and their phenomic and genomic characterization uncovers novel biology.</title>
        <authorList>
            <person name="Wiegand S."/>
            <person name="Jogler M."/>
            <person name="Boedeker C."/>
            <person name="Pinto D."/>
            <person name="Vollmers J."/>
            <person name="Rivas-Marin E."/>
            <person name="Kohn T."/>
            <person name="Peeters S.H."/>
            <person name="Heuer A."/>
            <person name="Rast P."/>
            <person name="Oberbeckmann S."/>
            <person name="Bunk B."/>
            <person name="Jeske O."/>
            <person name="Meyerdierks A."/>
            <person name="Storesund J.E."/>
            <person name="Kallscheuer N."/>
            <person name="Luecker S."/>
            <person name="Lage O.M."/>
            <person name="Pohl T."/>
            <person name="Merkel B.J."/>
            <person name="Hornburger P."/>
            <person name="Mueller R.-W."/>
            <person name="Bruemmer F."/>
            <person name="Labrenz M."/>
            <person name="Spormann A.M."/>
            <person name="Op den Camp H."/>
            <person name="Overmann J."/>
            <person name="Amann R."/>
            <person name="Jetten M.S.M."/>
            <person name="Mascher T."/>
            <person name="Medema M.H."/>
            <person name="Devos D.P."/>
            <person name="Kaster A.-K."/>
            <person name="Ovreas L."/>
            <person name="Rohde M."/>
            <person name="Galperin M.Y."/>
            <person name="Jogler C."/>
        </authorList>
    </citation>
    <scope>NUCLEOTIDE SEQUENCE [LARGE SCALE GENOMIC DNA]</scope>
    <source>
        <strain evidence="12 13">Pla133</strain>
    </source>
</reference>
<organism evidence="12 13">
    <name type="scientific">Engelhardtia mirabilis</name>
    <dbReference type="NCBI Taxonomy" id="2528011"/>
    <lineage>
        <taxon>Bacteria</taxon>
        <taxon>Pseudomonadati</taxon>
        <taxon>Planctomycetota</taxon>
        <taxon>Planctomycetia</taxon>
        <taxon>Planctomycetia incertae sedis</taxon>
        <taxon>Engelhardtia</taxon>
    </lineage>
</organism>
<dbReference type="GO" id="GO:0007059">
    <property type="term" value="P:chromosome segregation"/>
    <property type="evidence" value="ECO:0007669"/>
    <property type="project" value="UniProtKB-UniRule"/>
</dbReference>
<dbReference type="InterPro" id="IPR050090">
    <property type="entry name" value="Tyrosine_recombinase_XerCD"/>
</dbReference>
<keyword evidence="6 9" id="KW-0238">DNA-binding</keyword>
<keyword evidence="3 9" id="KW-0132">Cell division</keyword>
<dbReference type="Gene3D" id="1.10.150.130">
    <property type="match status" value="1"/>
</dbReference>
<evidence type="ECO:0000256" key="7">
    <source>
        <dbReference type="ARBA" id="ARBA00023172"/>
    </source>
</evidence>
<comment type="similarity">
    <text evidence="9">Belongs to the 'phage' integrase family. XerC subfamily.</text>
</comment>
<dbReference type="GO" id="GO:0009037">
    <property type="term" value="F:tyrosine-based site-specific recombinase activity"/>
    <property type="evidence" value="ECO:0007669"/>
    <property type="project" value="UniProtKB-UniRule"/>
</dbReference>
<dbReference type="Proteomes" id="UP000316921">
    <property type="component" value="Chromosome"/>
</dbReference>
<dbReference type="AlphaFoldDB" id="A0A518BLR7"/>
<feature type="active site" evidence="9">
    <location>
        <position position="187"/>
    </location>
</feature>
<evidence type="ECO:0000313" key="13">
    <source>
        <dbReference type="Proteomes" id="UP000316921"/>
    </source>
</evidence>
<dbReference type="InterPro" id="IPR002104">
    <property type="entry name" value="Integrase_catalytic"/>
</dbReference>
<evidence type="ECO:0000259" key="10">
    <source>
        <dbReference type="PROSITE" id="PS51898"/>
    </source>
</evidence>
<dbReference type="InterPro" id="IPR011010">
    <property type="entry name" value="DNA_brk_join_enz"/>
</dbReference>
<dbReference type="Gene3D" id="1.10.443.10">
    <property type="entry name" value="Intergrase catalytic core"/>
    <property type="match status" value="1"/>
</dbReference>
<feature type="domain" description="Core-binding (CB)" evidence="11">
    <location>
        <begin position="15"/>
        <end position="102"/>
    </location>
</feature>
<dbReference type="PANTHER" id="PTHR30349:SF81">
    <property type="entry name" value="TYROSINE RECOMBINASE XERC"/>
    <property type="match status" value="1"/>
</dbReference>
<dbReference type="GO" id="GO:0006313">
    <property type="term" value="P:DNA transposition"/>
    <property type="evidence" value="ECO:0007669"/>
    <property type="project" value="UniProtKB-UniRule"/>
</dbReference>
<dbReference type="CDD" id="cd00798">
    <property type="entry name" value="INT_XerDC_C"/>
    <property type="match status" value="1"/>
</dbReference>
<dbReference type="PANTHER" id="PTHR30349">
    <property type="entry name" value="PHAGE INTEGRASE-RELATED"/>
    <property type="match status" value="1"/>
</dbReference>
<dbReference type="GO" id="GO:0005737">
    <property type="term" value="C:cytoplasm"/>
    <property type="evidence" value="ECO:0007669"/>
    <property type="project" value="UniProtKB-SubCell"/>
</dbReference>
<dbReference type="HAMAP" id="MF_01808">
    <property type="entry name" value="Recomb_XerC_XerD"/>
    <property type="match status" value="1"/>
</dbReference>
<dbReference type="InterPro" id="IPR023009">
    <property type="entry name" value="Tyrosine_recombinase_XerC/XerD"/>
</dbReference>
<dbReference type="InterPro" id="IPR013762">
    <property type="entry name" value="Integrase-like_cat_sf"/>
</dbReference>
<dbReference type="Pfam" id="PF00589">
    <property type="entry name" value="Phage_integrase"/>
    <property type="match status" value="1"/>
</dbReference>
<dbReference type="EMBL" id="CP036287">
    <property type="protein sequence ID" value="QDU67913.1"/>
    <property type="molecule type" value="Genomic_DNA"/>
</dbReference>
<keyword evidence="4 9" id="KW-0159">Chromosome partition</keyword>
<accession>A0A518BLR7</accession>
<keyword evidence="5 9" id="KW-0229">DNA integration</keyword>
<dbReference type="SUPFAM" id="SSF56349">
    <property type="entry name" value="DNA breaking-rejoining enzymes"/>
    <property type="match status" value="1"/>
</dbReference>
<name>A0A518BLR7_9BACT</name>
<evidence type="ECO:0000256" key="8">
    <source>
        <dbReference type="ARBA" id="ARBA00023306"/>
    </source>
</evidence>
<evidence type="ECO:0000256" key="9">
    <source>
        <dbReference type="HAMAP-Rule" id="MF_01808"/>
    </source>
</evidence>
<dbReference type="Pfam" id="PF02899">
    <property type="entry name" value="Phage_int_SAM_1"/>
    <property type="match status" value="1"/>
</dbReference>
<evidence type="ECO:0000256" key="6">
    <source>
        <dbReference type="ARBA" id="ARBA00023125"/>
    </source>
</evidence>
<keyword evidence="7 9" id="KW-0233">DNA recombination</keyword>
<sequence length="312" mass="34429">MPPTGIDAERPELPAHLAGWRDEFLESLRVEGAFSRHTLAAYRRDLDGLLRWMGERGIERFDQVGTDDLVAFMSWLRSGRGLAESSVARALAAVRTFLHFLVAEGELTRDPTARLPTPKLPKTLPAVLSVAQVERLLTTTDGGGWRSLRDRALLEVLYACGARVSECVGLTLDQLPAGLRELRLLGKGDKTRIVPLGLRAADALLGWIESGRPQLKGAVARREVFLGSRGAPLTREGAWRIVKTRAREAGLNADVSPHTLRHSFASHMVEAGADLRTVQELLGHASIQTTQRYTHLDGEKVRALHRLYHPRG</sequence>
<keyword evidence="8 9" id="KW-0131">Cell cycle</keyword>
<keyword evidence="2 9" id="KW-0963">Cytoplasm</keyword>
<dbReference type="InterPro" id="IPR044068">
    <property type="entry name" value="CB"/>
</dbReference>
<evidence type="ECO:0000256" key="3">
    <source>
        <dbReference type="ARBA" id="ARBA00022618"/>
    </source>
</evidence>
<comment type="subunit">
    <text evidence="9">Forms a cyclic heterotetrameric complex composed of two molecules of XerC and two molecules of XerD.</text>
</comment>
<feature type="active site" evidence="9">
    <location>
        <position position="163"/>
    </location>
</feature>
<feature type="active site" evidence="9">
    <location>
        <position position="261"/>
    </location>
</feature>
<evidence type="ECO:0000256" key="4">
    <source>
        <dbReference type="ARBA" id="ARBA00022829"/>
    </source>
</evidence>
<dbReference type="GO" id="GO:0051301">
    <property type="term" value="P:cell division"/>
    <property type="evidence" value="ECO:0007669"/>
    <property type="project" value="UniProtKB-KW"/>
</dbReference>
<comment type="subcellular location">
    <subcellularLocation>
        <location evidence="1 9">Cytoplasm</location>
    </subcellularLocation>
</comment>
<gene>
    <name evidence="12" type="primary">xerD_3</name>
    <name evidence="9" type="synonym">xerC</name>
    <name evidence="12" type="ORF">Pla133_30020</name>
</gene>
<dbReference type="InterPro" id="IPR010998">
    <property type="entry name" value="Integrase_recombinase_N"/>
</dbReference>
<keyword evidence="13" id="KW-1185">Reference proteome</keyword>
<feature type="active site" evidence="9">
    <location>
        <position position="258"/>
    </location>
</feature>